<evidence type="ECO:0000256" key="1">
    <source>
        <dbReference type="ARBA" id="ARBA00022603"/>
    </source>
</evidence>
<dbReference type="Pfam" id="PF00891">
    <property type="entry name" value="Methyltransf_2"/>
    <property type="match status" value="1"/>
</dbReference>
<name>A0A1L9UJ60_ASPBC</name>
<feature type="domain" description="O-methyltransferase dimerisation" evidence="6">
    <location>
        <begin position="56"/>
        <end position="132"/>
    </location>
</feature>
<dbReference type="EMBL" id="KV878684">
    <property type="protein sequence ID" value="OJJ71725.1"/>
    <property type="molecule type" value="Genomic_DNA"/>
</dbReference>
<dbReference type="GO" id="GO:0032259">
    <property type="term" value="P:methylation"/>
    <property type="evidence" value="ECO:0007669"/>
    <property type="project" value="UniProtKB-KW"/>
</dbReference>
<dbReference type="InterPro" id="IPR016461">
    <property type="entry name" value="COMT-like"/>
</dbReference>
<protein>
    <submittedName>
        <fullName evidence="7">Uncharacterized protein</fullName>
    </submittedName>
</protein>
<dbReference type="SUPFAM" id="SSF53335">
    <property type="entry name" value="S-adenosyl-L-methionine-dependent methyltransferases"/>
    <property type="match status" value="1"/>
</dbReference>
<dbReference type="GeneID" id="93577412"/>
<dbReference type="OrthoDB" id="1535081at2759"/>
<dbReference type="InterPro" id="IPR036388">
    <property type="entry name" value="WH-like_DNA-bd_sf"/>
</dbReference>
<dbReference type="Pfam" id="PF08100">
    <property type="entry name" value="Dimerisation"/>
    <property type="match status" value="1"/>
</dbReference>
<feature type="active site" description="Proton acceptor" evidence="4">
    <location>
        <position position="305"/>
    </location>
</feature>
<dbReference type="GO" id="GO:0046983">
    <property type="term" value="F:protein dimerization activity"/>
    <property type="evidence" value="ECO:0007669"/>
    <property type="project" value="InterPro"/>
</dbReference>
<evidence type="ECO:0000256" key="3">
    <source>
        <dbReference type="ARBA" id="ARBA00022691"/>
    </source>
</evidence>
<dbReference type="PIRSF" id="PIRSF005739">
    <property type="entry name" value="O-mtase"/>
    <property type="match status" value="1"/>
</dbReference>
<proteinExistence type="predicted"/>
<keyword evidence="3" id="KW-0949">S-adenosyl-L-methionine</keyword>
<dbReference type="RefSeq" id="XP_067478973.1">
    <property type="nucleotide sequence ID" value="XM_067624924.1"/>
</dbReference>
<dbReference type="Proteomes" id="UP000184499">
    <property type="component" value="Unassembled WGS sequence"/>
</dbReference>
<evidence type="ECO:0000256" key="2">
    <source>
        <dbReference type="ARBA" id="ARBA00022679"/>
    </source>
</evidence>
<dbReference type="InterPro" id="IPR029063">
    <property type="entry name" value="SAM-dependent_MTases_sf"/>
</dbReference>
<dbReference type="OMA" id="KDFMAPW"/>
<evidence type="ECO:0000256" key="4">
    <source>
        <dbReference type="PIRSR" id="PIRSR005739-1"/>
    </source>
</evidence>
<dbReference type="PANTHER" id="PTHR43712:SF11">
    <property type="entry name" value="O-METHYLTRANSFERASE (AFU_ORTHOLOGUE AFUA_2G17820)-RELATED"/>
    <property type="match status" value="1"/>
</dbReference>
<gene>
    <name evidence="7" type="ORF">ASPBRDRAFT_43120</name>
</gene>
<evidence type="ECO:0000259" key="6">
    <source>
        <dbReference type="Pfam" id="PF08100"/>
    </source>
</evidence>
<dbReference type="InterPro" id="IPR036390">
    <property type="entry name" value="WH_DNA-bd_sf"/>
</dbReference>
<keyword evidence="1" id="KW-0489">Methyltransferase</keyword>
<dbReference type="VEuPathDB" id="FungiDB:ASPBRDRAFT_43120"/>
<accession>A0A1L9UJ60</accession>
<keyword evidence="8" id="KW-1185">Reference proteome</keyword>
<dbReference type="InterPro" id="IPR012967">
    <property type="entry name" value="COMT_dimerisation"/>
</dbReference>
<dbReference type="Gene3D" id="1.10.10.10">
    <property type="entry name" value="Winged helix-like DNA-binding domain superfamily/Winged helix DNA-binding domain"/>
    <property type="match status" value="1"/>
</dbReference>
<evidence type="ECO:0000313" key="7">
    <source>
        <dbReference type="EMBL" id="OJJ71725.1"/>
    </source>
</evidence>
<dbReference type="SUPFAM" id="SSF46785">
    <property type="entry name" value="Winged helix' DNA-binding domain"/>
    <property type="match status" value="1"/>
</dbReference>
<dbReference type="PANTHER" id="PTHR43712">
    <property type="entry name" value="PUTATIVE (AFU_ORTHOLOGUE AFUA_4G14580)-RELATED"/>
    <property type="match status" value="1"/>
</dbReference>
<organism evidence="7 8">
    <name type="scientific">Aspergillus brasiliensis (strain CBS 101740 / IMI 381727 / IBT 21946)</name>
    <dbReference type="NCBI Taxonomy" id="767769"/>
    <lineage>
        <taxon>Eukaryota</taxon>
        <taxon>Fungi</taxon>
        <taxon>Dikarya</taxon>
        <taxon>Ascomycota</taxon>
        <taxon>Pezizomycotina</taxon>
        <taxon>Eurotiomycetes</taxon>
        <taxon>Eurotiomycetidae</taxon>
        <taxon>Eurotiales</taxon>
        <taxon>Aspergillaceae</taxon>
        <taxon>Aspergillus</taxon>
        <taxon>Aspergillus subgen. Circumdati</taxon>
    </lineage>
</organism>
<reference evidence="8" key="1">
    <citation type="journal article" date="2017" name="Genome Biol.">
        <title>Comparative genomics reveals high biological diversity and specific adaptations in the industrially and medically important fungal genus Aspergillus.</title>
        <authorList>
            <person name="de Vries R.P."/>
            <person name="Riley R."/>
            <person name="Wiebenga A."/>
            <person name="Aguilar-Osorio G."/>
            <person name="Amillis S."/>
            <person name="Uchima C.A."/>
            <person name="Anderluh G."/>
            <person name="Asadollahi M."/>
            <person name="Askin M."/>
            <person name="Barry K."/>
            <person name="Battaglia E."/>
            <person name="Bayram O."/>
            <person name="Benocci T."/>
            <person name="Braus-Stromeyer S.A."/>
            <person name="Caldana C."/>
            <person name="Canovas D."/>
            <person name="Cerqueira G.C."/>
            <person name="Chen F."/>
            <person name="Chen W."/>
            <person name="Choi C."/>
            <person name="Clum A."/>
            <person name="Dos Santos R.A."/>
            <person name="Damasio A.R."/>
            <person name="Diallinas G."/>
            <person name="Emri T."/>
            <person name="Fekete E."/>
            <person name="Flipphi M."/>
            <person name="Freyberg S."/>
            <person name="Gallo A."/>
            <person name="Gournas C."/>
            <person name="Habgood R."/>
            <person name="Hainaut M."/>
            <person name="Harispe M.L."/>
            <person name="Henrissat B."/>
            <person name="Hilden K.S."/>
            <person name="Hope R."/>
            <person name="Hossain A."/>
            <person name="Karabika E."/>
            <person name="Karaffa L."/>
            <person name="Karanyi Z."/>
            <person name="Krasevec N."/>
            <person name="Kuo A."/>
            <person name="Kusch H."/>
            <person name="LaButti K."/>
            <person name="Lagendijk E.L."/>
            <person name="Lapidus A."/>
            <person name="Levasseur A."/>
            <person name="Lindquist E."/>
            <person name="Lipzen A."/>
            <person name="Logrieco A.F."/>
            <person name="MacCabe A."/>
            <person name="Maekelae M.R."/>
            <person name="Malavazi I."/>
            <person name="Melin P."/>
            <person name="Meyer V."/>
            <person name="Mielnichuk N."/>
            <person name="Miskei M."/>
            <person name="Molnar A.P."/>
            <person name="Mule G."/>
            <person name="Ngan C.Y."/>
            <person name="Orejas M."/>
            <person name="Orosz E."/>
            <person name="Ouedraogo J.P."/>
            <person name="Overkamp K.M."/>
            <person name="Park H.-S."/>
            <person name="Perrone G."/>
            <person name="Piumi F."/>
            <person name="Punt P.J."/>
            <person name="Ram A.F."/>
            <person name="Ramon A."/>
            <person name="Rauscher S."/>
            <person name="Record E."/>
            <person name="Riano-Pachon D.M."/>
            <person name="Robert V."/>
            <person name="Roehrig J."/>
            <person name="Ruller R."/>
            <person name="Salamov A."/>
            <person name="Salih N.S."/>
            <person name="Samson R.A."/>
            <person name="Sandor E."/>
            <person name="Sanguinetti M."/>
            <person name="Schuetze T."/>
            <person name="Sepcic K."/>
            <person name="Shelest E."/>
            <person name="Sherlock G."/>
            <person name="Sophianopoulou V."/>
            <person name="Squina F.M."/>
            <person name="Sun H."/>
            <person name="Susca A."/>
            <person name="Todd R.B."/>
            <person name="Tsang A."/>
            <person name="Unkles S.E."/>
            <person name="van de Wiele N."/>
            <person name="van Rossen-Uffink D."/>
            <person name="Oliveira J.V."/>
            <person name="Vesth T.C."/>
            <person name="Visser J."/>
            <person name="Yu J.-H."/>
            <person name="Zhou M."/>
            <person name="Andersen M.R."/>
            <person name="Archer D.B."/>
            <person name="Baker S.E."/>
            <person name="Benoit I."/>
            <person name="Brakhage A.A."/>
            <person name="Braus G.H."/>
            <person name="Fischer R."/>
            <person name="Frisvad J.C."/>
            <person name="Goldman G.H."/>
            <person name="Houbraken J."/>
            <person name="Oakley B."/>
            <person name="Pocsi I."/>
            <person name="Scazzocchio C."/>
            <person name="Seiboth B."/>
            <person name="vanKuyk P.A."/>
            <person name="Wortman J."/>
            <person name="Dyer P.S."/>
            <person name="Grigoriev I.V."/>
        </authorList>
    </citation>
    <scope>NUCLEOTIDE SEQUENCE [LARGE SCALE GENOMIC DNA]</scope>
    <source>
        <strain evidence="8">CBS 101740 / IMI 381727 / IBT 21946</strain>
    </source>
</reference>
<sequence length="400" mass="45186">MTDSVTDITNAINTALSKLSPADNIPDTARYQLLDAIERLRRAVEPPLVTLQKICFAHHKLVAIRIGMSMGIFDAFIAANGAEMTATEVDGKTKGDKGILVRIMRVLCTKHIFKETGVEKYQPQPLAAMFASSSPYSKMITHYYPSLRASAYLDGYLHARNYHTPQDAYDTPFQLAHATKGHYFDWLRENPEDENAFHVYMESGNRSVEGEQWYEFYPWKERLQKTTNADRVLLVDIGGGKGHDICRFKQRNPDVVGRLVIQDLPSIIEGIQTPLVDGVEAIAYNMFEAQPIKVAKAYYMRTVLHDWPDKQALEVLGRVREAMADDSVLLVNENVSPEERASEFMASMDIIMMVLFSSLERSEKQWIELLEKARFRVVKVWRSGGTQGVGSNALFEAVVA</sequence>
<dbReference type="InterPro" id="IPR001077">
    <property type="entry name" value="COMT_C"/>
</dbReference>
<dbReference type="AlphaFoldDB" id="A0A1L9UJ60"/>
<dbReference type="GO" id="GO:0008171">
    <property type="term" value="F:O-methyltransferase activity"/>
    <property type="evidence" value="ECO:0007669"/>
    <property type="project" value="InterPro"/>
</dbReference>
<feature type="domain" description="O-methyltransferase C-terminal" evidence="5">
    <location>
        <begin position="233"/>
        <end position="376"/>
    </location>
</feature>
<evidence type="ECO:0000259" key="5">
    <source>
        <dbReference type="Pfam" id="PF00891"/>
    </source>
</evidence>
<evidence type="ECO:0000313" key="8">
    <source>
        <dbReference type="Proteomes" id="UP000184499"/>
    </source>
</evidence>
<dbReference type="PROSITE" id="PS51683">
    <property type="entry name" value="SAM_OMT_II"/>
    <property type="match status" value="1"/>
</dbReference>
<dbReference type="Gene3D" id="3.40.50.150">
    <property type="entry name" value="Vaccinia Virus protein VP39"/>
    <property type="match status" value="1"/>
</dbReference>
<dbReference type="GO" id="GO:0044550">
    <property type="term" value="P:secondary metabolite biosynthetic process"/>
    <property type="evidence" value="ECO:0007669"/>
    <property type="project" value="UniProtKB-ARBA"/>
</dbReference>
<keyword evidence="2" id="KW-0808">Transferase</keyword>